<dbReference type="Pfam" id="PF20455">
    <property type="entry name" value="DUF6708"/>
    <property type="match status" value="1"/>
</dbReference>
<dbReference type="RefSeq" id="WP_348814587.1">
    <property type="nucleotide sequence ID" value="NZ_CP098828.1"/>
</dbReference>
<proteinExistence type="predicted"/>
<keyword evidence="1" id="KW-0812">Transmembrane</keyword>
<accession>A0AAU7KQB8</accession>
<keyword evidence="1" id="KW-0472">Membrane</keyword>
<feature type="transmembrane region" description="Helical" evidence="1">
    <location>
        <begin position="71"/>
        <end position="91"/>
    </location>
</feature>
<sequence length="311" mass="36546">MINEYFTQLLYRDRGLDWFAEPLDIPVDDDIPFDLKTRATDEPYDAEFIYTKNDVFLETVNADEFCRRGMYTAMFGFLFGGLIPFAVLSFLEVAWDFYTDGLSVLRCVALFFCSVFIFFLSYVVCNAHSAWDCFTYRHAAIRFNRRTRQVHVFYTPKLGGPRSYDWDDILATITPFDNGGYFVLNIMAATPDGTRYYDSFPVGGELVKHEECLGWWEYIRRYMEEGPDQVPEPGWYHTDRLSLKESFLRWFPLREMKRDKARGHDIRYSQWRMVLMSPMLALFSLGHFVSMLTSREVVWTKEIREACGEGG</sequence>
<gene>
    <name evidence="3" type="ORF">NFG57_14165</name>
</gene>
<evidence type="ECO:0000256" key="1">
    <source>
        <dbReference type="SAM" id="Phobius"/>
    </source>
</evidence>
<evidence type="ECO:0000259" key="2">
    <source>
        <dbReference type="Pfam" id="PF20455"/>
    </source>
</evidence>
<feature type="transmembrane region" description="Helical" evidence="1">
    <location>
        <begin position="103"/>
        <end position="125"/>
    </location>
</feature>
<feature type="domain" description="DUF6708" evidence="2">
    <location>
        <begin position="129"/>
        <end position="307"/>
    </location>
</feature>
<organism evidence="3">
    <name type="scientific">Halomonas sp. H10-59</name>
    <dbReference type="NCBI Taxonomy" id="2950874"/>
    <lineage>
        <taxon>Bacteria</taxon>
        <taxon>Pseudomonadati</taxon>
        <taxon>Pseudomonadota</taxon>
        <taxon>Gammaproteobacteria</taxon>
        <taxon>Oceanospirillales</taxon>
        <taxon>Halomonadaceae</taxon>
        <taxon>Halomonas</taxon>
    </lineage>
</organism>
<dbReference type="AlphaFoldDB" id="A0AAU7KQB8"/>
<keyword evidence="1" id="KW-1133">Transmembrane helix</keyword>
<feature type="transmembrane region" description="Helical" evidence="1">
    <location>
        <begin position="273"/>
        <end position="292"/>
    </location>
</feature>
<name>A0AAU7KQB8_9GAMM</name>
<evidence type="ECO:0000313" key="3">
    <source>
        <dbReference type="EMBL" id="XBO73961.1"/>
    </source>
</evidence>
<dbReference type="EMBL" id="CP098828">
    <property type="protein sequence ID" value="XBO73961.1"/>
    <property type="molecule type" value="Genomic_DNA"/>
</dbReference>
<reference evidence="3" key="1">
    <citation type="submission" date="2022-06" db="EMBL/GenBank/DDBJ databases">
        <title>A novel DMS-producing enzyme.</title>
        <authorList>
            <person name="Zhang Y."/>
        </authorList>
    </citation>
    <scope>NUCLEOTIDE SEQUENCE</scope>
    <source>
        <strain evidence="3">H10-59</strain>
    </source>
</reference>
<dbReference type="InterPro" id="IPR046554">
    <property type="entry name" value="DUF6708"/>
</dbReference>
<protein>
    <recommendedName>
        <fullName evidence="2">DUF6708 domain-containing protein</fullName>
    </recommendedName>
</protein>